<sequence length="1579" mass="175834">MSAGSLAAMDASLYQTSLQHVMSAYTFDHPKDLFNDTLFIPVTAALVSASALFVHAIIRLRKREEQPEFGLNGEDDETRRQPFSTKIKEHACAHGGAVIYLFKFLRLFGCLDLVALSVATFVLRHKGIHHIQWLEVAREEWPDVAMIATYIYTSILALVSLTSKKWNTLFTRHNIGILLMALAVYLYRDVWPLATYTLTPIDASEGSLLWAKLGVLSFTAAFIPLFIPRAYEPVDPRDPMQVPNVEQTACLFSTLVYTFLDTTIFKAYSVAHLPYDELPPLCDYDRSKVLTDKAFVHLDTFKGAKKQHLFFNLMRVFGKDYFFATCGITGQAVFGFASPLAINRILNYLETRGADSFVRPWFWIMWLFLGPMLMSISFQSYIFTMTRTLVRCEALLVQLVFDHSLRIRFKAEAEESDEKEKKKPAEPTSSSTSSVTDDSTEREGSTDSATVLGTEEAPSVTKKDSPAEATAPKKADNLVGKLNNLITNDLNNITGARDFLMIIYLVPLEVTLAMVFLYKVLGWSAFVGFGSIIALIPLPGYIASLIQSVQKKKMAMIDARVQTVTETVGVLRMIKLFGWEGKMNKKIQERREEELNWMWKDKVLDLCNDMINFIIPTITMLITYAIYTLVMKEQLTASKVFSSMSVFDILRNQLHRVSWMVTQSIRGKVSLDRIDKFLGETELLDSFAKDASKTVIDLSQGDHEDVIGFNNAEFTWSASMPDDGSLTPSSRAYKLRIEGELFFERGSINLIIGPTGSGKTSILMALLGEMHFTPPTGDSWFNLPRAGGIAYAAQESWVQNETIRDNIVFGAPFDEKRYKKVLQQCALERDLELFEAGDRTEVGEKGLTLSGGQKARVTLARAIYSSAEIILLDDILAALDVHTSKHIIDQCFKGDLVQDRTILLVTHNVALASPIANFVVSIGADGKVQSYGNDISAALAVDPTLGRELEREEQELELAATIEEQKVTKSDGKLVVAEEIQEGRVSRKSMTLFFNALSGNHIFFFFFVWMSANVLKDIALTFSVWFLGHWGSQYETHHPSEVPVFRYMWQYSSILVANIMVYSFANIYYIIATLRASRTINRVLVTSVLGSTLRWLDETPTSRIITRCTQDIGVVDSTLSQYFSWVMELGLSMIARLIASVLFTPIFIWPGLFIGVVGVYLGNIYIKAQLSTKREMSNAKSPLLGHFAAAIAGLTSLRAYGVENTFRNESLKRIDYYTRAARTSYNLNRWICVRMDLLGAMFTTALATYLVYGKSINAANTGFSLNMAVEFTTMILYLVRIFNEFEVQANSLERIQGYIDIEHEPKPTEAGTPPASWPTSGELRVEKLSARYSKTGPKVLHDLSFNISSGERIGVVGRTGSGKSSLTLSLLRCILTEGEVYYDGLLTSNVNLDALRSNITIIPQMPELLSGSLRRNLDPFEQHDDATLNAALQAAGLFSLQDQTDEARITLDSSIASGGGNLSVGQRQIIALARAIVRGSKLLILDEATSAIDHKTDSIIQTTLRHEVGADVTVLTIAHRLQTIMDADKILVLDSGKIVEFDTPSALLKQDGGMFKSMVDGSGDKAALYAMAEDKASSS</sequence>
<evidence type="ECO:0000313" key="13">
    <source>
        <dbReference type="EMBL" id="EDR12972.1"/>
    </source>
</evidence>
<feature type="transmembrane region" description="Helical" evidence="10">
    <location>
        <begin position="1137"/>
        <end position="1163"/>
    </location>
</feature>
<feature type="transmembrane region" description="Helical" evidence="10">
    <location>
        <begin position="144"/>
        <end position="162"/>
    </location>
</feature>
<feature type="compositionally biased region" description="Basic and acidic residues" evidence="9">
    <location>
        <begin position="416"/>
        <end position="425"/>
    </location>
</feature>
<feature type="compositionally biased region" description="Low complexity" evidence="9">
    <location>
        <begin position="426"/>
        <end position="437"/>
    </location>
</feature>
<feature type="region of interest" description="Disordered" evidence="9">
    <location>
        <begin position="416"/>
        <end position="472"/>
    </location>
</feature>
<evidence type="ECO:0000256" key="7">
    <source>
        <dbReference type="ARBA" id="ARBA00022989"/>
    </source>
</evidence>
<keyword evidence="7 10" id="KW-1133">Transmembrane helix</keyword>
<dbReference type="InterPro" id="IPR036640">
    <property type="entry name" value="ABC1_TM_sf"/>
</dbReference>
<name>B0CYZ9_LACBS</name>
<feature type="transmembrane region" description="Helical" evidence="10">
    <location>
        <begin position="499"/>
        <end position="518"/>
    </location>
</feature>
<accession>B0CYZ9</accession>
<dbReference type="CDD" id="cd03250">
    <property type="entry name" value="ABCC_MRP_domain1"/>
    <property type="match status" value="1"/>
</dbReference>
<dbReference type="InterPro" id="IPR050173">
    <property type="entry name" value="ABC_transporter_C-like"/>
</dbReference>
<feature type="compositionally biased region" description="Basic and acidic residues" evidence="9">
    <location>
        <begin position="461"/>
        <end position="472"/>
    </location>
</feature>
<dbReference type="CDD" id="cd03244">
    <property type="entry name" value="ABCC_MRP_domain2"/>
    <property type="match status" value="1"/>
</dbReference>
<dbReference type="SUPFAM" id="SSF52540">
    <property type="entry name" value="P-loop containing nucleoside triphosphate hydrolases"/>
    <property type="match status" value="2"/>
</dbReference>
<dbReference type="InterPro" id="IPR003593">
    <property type="entry name" value="AAA+_ATPase"/>
</dbReference>
<dbReference type="GO" id="GO:0016887">
    <property type="term" value="F:ATP hydrolysis activity"/>
    <property type="evidence" value="ECO:0007669"/>
    <property type="project" value="InterPro"/>
</dbReference>
<keyword evidence="4" id="KW-0677">Repeat</keyword>
<evidence type="ECO:0000256" key="6">
    <source>
        <dbReference type="ARBA" id="ARBA00022840"/>
    </source>
</evidence>
<dbReference type="SMART" id="SM00382">
    <property type="entry name" value="AAA"/>
    <property type="match status" value="2"/>
</dbReference>
<dbReference type="KEGG" id="lbc:LACBIDRAFT_383113"/>
<dbReference type="GO" id="GO:0005524">
    <property type="term" value="F:ATP binding"/>
    <property type="evidence" value="ECO:0007669"/>
    <property type="project" value="UniProtKB-KW"/>
</dbReference>
<dbReference type="SUPFAM" id="SSF90123">
    <property type="entry name" value="ABC transporter transmembrane region"/>
    <property type="match status" value="2"/>
</dbReference>
<dbReference type="FunFam" id="1.20.1560.10:FF:000013">
    <property type="entry name" value="ABC transporter C family member 2"/>
    <property type="match status" value="1"/>
</dbReference>
<dbReference type="HOGENOM" id="CLU_000604_27_6_1"/>
<keyword evidence="2" id="KW-0813">Transport</keyword>
<feature type="domain" description="ABC transmembrane type-1" evidence="12">
    <location>
        <begin position="322"/>
        <end position="666"/>
    </location>
</feature>
<dbReference type="PROSITE" id="PS50893">
    <property type="entry name" value="ABC_TRANSPORTER_2"/>
    <property type="match status" value="2"/>
</dbReference>
<feature type="domain" description="ABC transporter" evidence="11">
    <location>
        <begin position="707"/>
        <end position="949"/>
    </location>
</feature>
<evidence type="ECO:0000256" key="3">
    <source>
        <dbReference type="ARBA" id="ARBA00022692"/>
    </source>
</evidence>
<dbReference type="EMBL" id="DS547094">
    <property type="protein sequence ID" value="EDR12972.1"/>
    <property type="molecule type" value="Genomic_DNA"/>
</dbReference>
<evidence type="ECO:0000259" key="11">
    <source>
        <dbReference type="PROSITE" id="PS50893"/>
    </source>
</evidence>
<keyword evidence="8 10" id="KW-0472">Membrane</keyword>
<dbReference type="InterPro" id="IPR011527">
    <property type="entry name" value="ABC1_TM_dom"/>
</dbReference>
<feature type="transmembrane region" description="Helical" evidence="10">
    <location>
        <begin position="321"/>
        <end position="342"/>
    </location>
</feature>
<evidence type="ECO:0000313" key="14">
    <source>
        <dbReference type="Proteomes" id="UP000001194"/>
    </source>
</evidence>
<evidence type="ECO:0000256" key="1">
    <source>
        <dbReference type="ARBA" id="ARBA00004141"/>
    </source>
</evidence>
<dbReference type="FunCoup" id="B0CYZ9">
    <property type="interactions" value="37"/>
</dbReference>
<feature type="transmembrane region" description="Helical" evidence="10">
    <location>
        <begin position="524"/>
        <end position="546"/>
    </location>
</feature>
<comment type="subcellular location">
    <subcellularLocation>
        <location evidence="1">Membrane</location>
        <topology evidence="1">Multi-pass membrane protein</topology>
    </subcellularLocation>
</comment>
<protein>
    <submittedName>
        <fullName evidence="13">Multidrug resistance-associated ABC transporter</fullName>
    </submittedName>
</protein>
<dbReference type="InParanoid" id="B0CYZ9"/>
<reference evidence="13 14" key="1">
    <citation type="journal article" date="2008" name="Nature">
        <title>The genome of Laccaria bicolor provides insights into mycorrhizal symbiosis.</title>
        <authorList>
            <person name="Martin F."/>
            <person name="Aerts A."/>
            <person name="Ahren D."/>
            <person name="Brun A."/>
            <person name="Danchin E.G.J."/>
            <person name="Duchaussoy F."/>
            <person name="Gibon J."/>
            <person name="Kohler A."/>
            <person name="Lindquist E."/>
            <person name="Pereda V."/>
            <person name="Salamov A."/>
            <person name="Shapiro H.J."/>
            <person name="Wuyts J."/>
            <person name="Blaudez D."/>
            <person name="Buee M."/>
            <person name="Brokstein P."/>
            <person name="Canbaeck B."/>
            <person name="Cohen D."/>
            <person name="Courty P.E."/>
            <person name="Coutinho P.M."/>
            <person name="Delaruelle C."/>
            <person name="Detter J.C."/>
            <person name="Deveau A."/>
            <person name="DiFazio S."/>
            <person name="Duplessis S."/>
            <person name="Fraissinet-Tachet L."/>
            <person name="Lucic E."/>
            <person name="Frey-Klett P."/>
            <person name="Fourrey C."/>
            <person name="Feussner I."/>
            <person name="Gay G."/>
            <person name="Grimwood J."/>
            <person name="Hoegger P.J."/>
            <person name="Jain P."/>
            <person name="Kilaru S."/>
            <person name="Labbe J."/>
            <person name="Lin Y.C."/>
            <person name="Legue V."/>
            <person name="Le Tacon F."/>
            <person name="Marmeisse R."/>
            <person name="Melayah D."/>
            <person name="Montanini B."/>
            <person name="Muratet M."/>
            <person name="Nehls U."/>
            <person name="Niculita-Hirzel H."/>
            <person name="Oudot-Le Secq M.P."/>
            <person name="Peter M."/>
            <person name="Quesneville H."/>
            <person name="Rajashekar B."/>
            <person name="Reich M."/>
            <person name="Rouhier N."/>
            <person name="Schmutz J."/>
            <person name="Yin T."/>
            <person name="Chalot M."/>
            <person name="Henrissat B."/>
            <person name="Kuees U."/>
            <person name="Lucas S."/>
            <person name="Van de Peer Y."/>
            <person name="Podila G.K."/>
            <person name="Polle A."/>
            <person name="Pukkila P.J."/>
            <person name="Richardson P.M."/>
            <person name="Rouze P."/>
            <person name="Sanders I.R."/>
            <person name="Stajich J.E."/>
            <person name="Tunlid A."/>
            <person name="Tuskan G."/>
            <person name="Grigoriev I.V."/>
        </authorList>
    </citation>
    <scope>NUCLEOTIDE SEQUENCE [LARGE SCALE GENOMIC DNA]</scope>
    <source>
        <strain evidence="14">S238N-H82 / ATCC MYA-4686</strain>
    </source>
</reference>
<dbReference type="PANTHER" id="PTHR24223:SF356">
    <property type="entry name" value="ATP-BINDING CASSETTE TRANSPORTER ABC4"/>
    <property type="match status" value="1"/>
</dbReference>
<dbReference type="InterPro" id="IPR017871">
    <property type="entry name" value="ABC_transporter-like_CS"/>
</dbReference>
<feature type="transmembrane region" description="Helical" evidence="10">
    <location>
        <begin position="1183"/>
        <end position="1202"/>
    </location>
</feature>
<dbReference type="PANTHER" id="PTHR24223">
    <property type="entry name" value="ATP-BINDING CASSETTE SUB-FAMILY C"/>
    <property type="match status" value="1"/>
</dbReference>
<feature type="transmembrane region" description="Helical" evidence="10">
    <location>
        <begin position="169"/>
        <end position="187"/>
    </location>
</feature>
<feature type="transmembrane region" description="Helical" evidence="10">
    <location>
        <begin position="207"/>
        <end position="227"/>
    </location>
</feature>
<dbReference type="Proteomes" id="UP000001194">
    <property type="component" value="Unassembled WGS sequence"/>
</dbReference>
<evidence type="ECO:0000256" key="2">
    <source>
        <dbReference type="ARBA" id="ARBA00022448"/>
    </source>
</evidence>
<feature type="transmembrane region" description="Helical" evidence="10">
    <location>
        <begin position="1049"/>
        <end position="1072"/>
    </location>
</feature>
<dbReference type="Pfam" id="PF00005">
    <property type="entry name" value="ABC_tran"/>
    <property type="match status" value="2"/>
</dbReference>
<evidence type="ECO:0000256" key="10">
    <source>
        <dbReference type="SAM" id="Phobius"/>
    </source>
</evidence>
<organism evidence="14">
    <name type="scientific">Laccaria bicolor (strain S238N-H82 / ATCC MYA-4686)</name>
    <name type="common">Bicoloured deceiver</name>
    <name type="synonym">Laccaria laccata var. bicolor</name>
    <dbReference type="NCBI Taxonomy" id="486041"/>
    <lineage>
        <taxon>Eukaryota</taxon>
        <taxon>Fungi</taxon>
        <taxon>Dikarya</taxon>
        <taxon>Basidiomycota</taxon>
        <taxon>Agaricomycotina</taxon>
        <taxon>Agaricomycetes</taxon>
        <taxon>Agaricomycetidae</taxon>
        <taxon>Agaricales</taxon>
        <taxon>Agaricineae</taxon>
        <taxon>Hydnangiaceae</taxon>
        <taxon>Laccaria</taxon>
    </lineage>
</organism>
<feature type="domain" description="ABC transmembrane type-1" evidence="12">
    <location>
        <begin position="1018"/>
        <end position="1286"/>
    </location>
</feature>
<feature type="transmembrane region" description="Helical" evidence="10">
    <location>
        <begin position="104"/>
        <end position="124"/>
    </location>
</feature>
<dbReference type="RefSeq" id="XP_001877236.1">
    <property type="nucleotide sequence ID" value="XM_001877201.1"/>
</dbReference>
<keyword evidence="6" id="KW-0067">ATP-binding</keyword>
<dbReference type="GO" id="GO:0016020">
    <property type="term" value="C:membrane"/>
    <property type="evidence" value="ECO:0007669"/>
    <property type="project" value="UniProtKB-SubCell"/>
</dbReference>
<dbReference type="STRING" id="486041.B0CYZ9"/>
<dbReference type="OrthoDB" id="6500128at2759"/>
<dbReference type="InterPro" id="IPR003439">
    <property type="entry name" value="ABC_transporter-like_ATP-bd"/>
</dbReference>
<dbReference type="InterPro" id="IPR027417">
    <property type="entry name" value="P-loop_NTPase"/>
</dbReference>
<proteinExistence type="predicted"/>
<dbReference type="GO" id="GO:0140359">
    <property type="term" value="F:ABC-type transporter activity"/>
    <property type="evidence" value="ECO:0007669"/>
    <property type="project" value="InterPro"/>
</dbReference>
<dbReference type="FunFam" id="3.40.50.300:FF:000838">
    <property type="entry name" value="ABC multidrug transporter (Eurofung)"/>
    <property type="match status" value="1"/>
</dbReference>
<evidence type="ECO:0000256" key="8">
    <source>
        <dbReference type="ARBA" id="ARBA00023136"/>
    </source>
</evidence>
<dbReference type="PROSITE" id="PS00211">
    <property type="entry name" value="ABC_TRANSPORTER_1"/>
    <property type="match status" value="1"/>
</dbReference>
<dbReference type="CDD" id="cd18604">
    <property type="entry name" value="ABC_6TM_VMR1_D2_like"/>
    <property type="match status" value="1"/>
</dbReference>
<dbReference type="PROSITE" id="PS50929">
    <property type="entry name" value="ABC_TM1F"/>
    <property type="match status" value="2"/>
</dbReference>
<keyword evidence="14" id="KW-1185">Reference proteome</keyword>
<feature type="transmembrane region" description="Helical" evidence="10">
    <location>
        <begin position="992"/>
        <end position="1012"/>
    </location>
</feature>
<dbReference type="CDD" id="cd18596">
    <property type="entry name" value="ABC_6TM_VMR1_D1_like"/>
    <property type="match status" value="1"/>
</dbReference>
<dbReference type="Gene3D" id="1.20.1560.10">
    <property type="entry name" value="ABC transporter type 1, transmembrane domain"/>
    <property type="match status" value="2"/>
</dbReference>
<evidence type="ECO:0000256" key="4">
    <source>
        <dbReference type="ARBA" id="ARBA00022737"/>
    </source>
</evidence>
<evidence type="ECO:0000256" key="5">
    <source>
        <dbReference type="ARBA" id="ARBA00022741"/>
    </source>
</evidence>
<feature type="transmembrane region" description="Helical" evidence="10">
    <location>
        <begin position="362"/>
        <end position="383"/>
    </location>
</feature>
<evidence type="ECO:0000259" key="12">
    <source>
        <dbReference type="PROSITE" id="PS50929"/>
    </source>
</evidence>
<gene>
    <name evidence="13" type="ORF">LACBIDRAFT_383113</name>
</gene>
<evidence type="ECO:0000256" key="9">
    <source>
        <dbReference type="SAM" id="MobiDB-lite"/>
    </source>
</evidence>
<dbReference type="Gene3D" id="3.40.50.300">
    <property type="entry name" value="P-loop containing nucleotide triphosphate hydrolases"/>
    <property type="match status" value="2"/>
</dbReference>
<keyword evidence="5" id="KW-0547">Nucleotide-binding</keyword>
<dbReference type="Pfam" id="PF00664">
    <property type="entry name" value="ABC_membrane"/>
    <property type="match status" value="2"/>
</dbReference>
<keyword evidence="3 10" id="KW-0812">Transmembrane</keyword>
<dbReference type="GeneID" id="6072844"/>
<feature type="domain" description="ABC transporter" evidence="11">
    <location>
        <begin position="1323"/>
        <end position="1560"/>
    </location>
</feature>
<feature type="transmembrane region" description="Helical" evidence="10">
    <location>
        <begin position="38"/>
        <end position="58"/>
    </location>
</feature>
<feature type="transmembrane region" description="Helical" evidence="10">
    <location>
        <begin position="1231"/>
        <end position="1252"/>
    </location>
</feature>